<comment type="cofactor">
    <cofactor evidence="7">
        <name>Zn(2+)</name>
        <dbReference type="ChEBI" id="CHEBI:29105"/>
    </cofactor>
    <text evidence="7">Binds 1 zinc ion per subunit.</text>
</comment>
<dbReference type="InterPro" id="IPR015892">
    <property type="entry name" value="Carbonic_anhydrase_CS"/>
</dbReference>
<dbReference type="PROSITE" id="PS00704">
    <property type="entry name" value="PROK_CO2_ANHYDRASE_1"/>
    <property type="match status" value="1"/>
</dbReference>
<dbReference type="SUPFAM" id="SSF53056">
    <property type="entry name" value="beta-carbonic anhydrase, cab"/>
    <property type="match status" value="1"/>
</dbReference>
<keyword evidence="10" id="KW-1185">Reference proteome</keyword>
<dbReference type="CDD" id="cd03378">
    <property type="entry name" value="beta_CA_cladeC"/>
    <property type="match status" value="1"/>
</dbReference>
<evidence type="ECO:0000313" key="10">
    <source>
        <dbReference type="Proteomes" id="UP000280008"/>
    </source>
</evidence>
<evidence type="ECO:0000313" key="9">
    <source>
        <dbReference type="EMBL" id="RKR74986.1"/>
    </source>
</evidence>
<comment type="catalytic activity">
    <reaction evidence="6 8">
        <text>hydrogencarbonate + H(+) = CO2 + H2O</text>
        <dbReference type="Rhea" id="RHEA:10748"/>
        <dbReference type="ChEBI" id="CHEBI:15377"/>
        <dbReference type="ChEBI" id="CHEBI:15378"/>
        <dbReference type="ChEBI" id="CHEBI:16526"/>
        <dbReference type="ChEBI" id="CHEBI:17544"/>
        <dbReference type="EC" id="4.2.1.1"/>
    </reaction>
</comment>
<dbReference type="GO" id="GO:0008270">
    <property type="term" value="F:zinc ion binding"/>
    <property type="evidence" value="ECO:0007669"/>
    <property type="project" value="UniProtKB-UniRule"/>
</dbReference>
<reference evidence="9 10" key="1">
    <citation type="submission" date="2018-10" db="EMBL/GenBank/DDBJ databases">
        <title>Sequencing the genomes of 1000 actinobacteria strains.</title>
        <authorList>
            <person name="Klenk H.-P."/>
        </authorList>
    </citation>
    <scope>NUCLEOTIDE SEQUENCE [LARGE SCALE GENOMIC DNA]</scope>
    <source>
        <strain evidence="9 10">DSM 17894</strain>
    </source>
</reference>
<evidence type="ECO:0000256" key="6">
    <source>
        <dbReference type="ARBA" id="ARBA00048348"/>
    </source>
</evidence>
<organism evidence="9 10">
    <name type="scientific">Frondihabitans australicus</name>
    <dbReference type="NCBI Taxonomy" id="386892"/>
    <lineage>
        <taxon>Bacteria</taxon>
        <taxon>Bacillati</taxon>
        <taxon>Actinomycetota</taxon>
        <taxon>Actinomycetes</taxon>
        <taxon>Micrococcales</taxon>
        <taxon>Microbacteriaceae</taxon>
        <taxon>Frondihabitans</taxon>
    </lineage>
</organism>
<dbReference type="InterPro" id="IPR036874">
    <property type="entry name" value="Carbonic_anhydrase_sf"/>
</dbReference>
<evidence type="ECO:0000256" key="5">
    <source>
        <dbReference type="ARBA" id="ARBA00024993"/>
    </source>
</evidence>
<dbReference type="SMART" id="SM00947">
    <property type="entry name" value="Pro_CA"/>
    <property type="match status" value="1"/>
</dbReference>
<gene>
    <name evidence="9" type="ORF">C8E83_2120</name>
</gene>
<evidence type="ECO:0000256" key="2">
    <source>
        <dbReference type="ARBA" id="ARBA00012925"/>
    </source>
</evidence>
<dbReference type="PANTHER" id="PTHR11002">
    <property type="entry name" value="CARBONIC ANHYDRASE"/>
    <property type="match status" value="1"/>
</dbReference>
<accession>A0A495IIR2</accession>
<keyword evidence="4 8" id="KW-0456">Lyase</keyword>
<dbReference type="PROSITE" id="PS00705">
    <property type="entry name" value="PROK_CO2_ANHYDRASE_2"/>
    <property type="match status" value="1"/>
</dbReference>
<dbReference type="GO" id="GO:0004089">
    <property type="term" value="F:carbonate dehydratase activity"/>
    <property type="evidence" value="ECO:0007669"/>
    <property type="project" value="UniProtKB-UniRule"/>
</dbReference>
<dbReference type="RefSeq" id="WP_121369834.1">
    <property type="nucleotide sequence ID" value="NZ_RBKS01000001.1"/>
</dbReference>
<dbReference type="Gene3D" id="3.40.1050.10">
    <property type="entry name" value="Carbonic anhydrase"/>
    <property type="match status" value="1"/>
</dbReference>
<dbReference type="Proteomes" id="UP000280008">
    <property type="component" value="Unassembled WGS sequence"/>
</dbReference>
<dbReference type="AlphaFoldDB" id="A0A495IIR2"/>
<keyword evidence="7" id="KW-0479">Metal-binding</keyword>
<evidence type="ECO:0000256" key="7">
    <source>
        <dbReference type="PIRSR" id="PIRSR601765-1"/>
    </source>
</evidence>
<name>A0A495IIR2_9MICO</name>
<dbReference type="InterPro" id="IPR001765">
    <property type="entry name" value="Carbonic_anhydrase"/>
</dbReference>
<protein>
    <recommendedName>
        <fullName evidence="2 8">Carbonic anhydrase</fullName>
        <ecNumber evidence="2 8">4.2.1.1</ecNumber>
    </recommendedName>
    <alternativeName>
        <fullName evidence="8">Carbonate dehydratase</fullName>
    </alternativeName>
</protein>
<sequence length="213" mass="21407">MSEHESAGLSPRDAWATLAEGNERFIAGEPAHPHQGVDRRDELTGGQQPIAAILGCSDSRVTPEIVFDTGLGDVFVTRNAGQVVSDSVLGTLEYAVGVLGVPVIVVLGHSSCGAVAAAIGQAGPEPAELSFHLQGLIAQIVPDVAKARGGSAEGGAPDPATVGHTHVESSVGALLEKSIVISDAVAGGTVAVIGATYDLATGRVDPHTVVGTL</sequence>
<proteinExistence type="inferred from homology"/>
<comment type="function">
    <text evidence="5">Catalyzes the reversible hydration of carbon dioxide to form bicarbonate.</text>
</comment>
<evidence type="ECO:0000256" key="4">
    <source>
        <dbReference type="ARBA" id="ARBA00023239"/>
    </source>
</evidence>
<evidence type="ECO:0000256" key="1">
    <source>
        <dbReference type="ARBA" id="ARBA00006217"/>
    </source>
</evidence>
<dbReference type="PANTHER" id="PTHR11002:SF79">
    <property type="entry name" value="CARBONIC ANHYDRASE 2"/>
    <property type="match status" value="1"/>
</dbReference>
<evidence type="ECO:0000256" key="8">
    <source>
        <dbReference type="RuleBase" id="RU003956"/>
    </source>
</evidence>
<evidence type="ECO:0000256" key="3">
    <source>
        <dbReference type="ARBA" id="ARBA00022833"/>
    </source>
</evidence>
<dbReference type="EC" id="4.2.1.1" evidence="2 8"/>
<comment type="similarity">
    <text evidence="1 8">Belongs to the beta-class carbonic anhydrase family.</text>
</comment>
<keyword evidence="3 7" id="KW-0862">Zinc</keyword>
<dbReference type="Pfam" id="PF00484">
    <property type="entry name" value="Pro_CA"/>
    <property type="match status" value="1"/>
</dbReference>
<comment type="function">
    <text evidence="8">Reversible hydration of carbon dioxide.</text>
</comment>
<comment type="caution">
    <text evidence="9">The sequence shown here is derived from an EMBL/GenBank/DDBJ whole genome shotgun (WGS) entry which is preliminary data.</text>
</comment>
<feature type="binding site" evidence="7">
    <location>
        <position position="109"/>
    </location>
    <ligand>
        <name>Zn(2+)</name>
        <dbReference type="ChEBI" id="CHEBI:29105"/>
    </ligand>
</feature>
<dbReference type="GO" id="GO:0015976">
    <property type="term" value="P:carbon utilization"/>
    <property type="evidence" value="ECO:0007669"/>
    <property type="project" value="InterPro"/>
</dbReference>
<dbReference type="OrthoDB" id="9797527at2"/>
<dbReference type="EMBL" id="RBKS01000001">
    <property type="protein sequence ID" value="RKR74986.1"/>
    <property type="molecule type" value="Genomic_DNA"/>
</dbReference>
<feature type="binding site" evidence="7">
    <location>
        <position position="56"/>
    </location>
    <ligand>
        <name>Zn(2+)</name>
        <dbReference type="ChEBI" id="CHEBI:29105"/>
    </ligand>
</feature>
<feature type="binding site" evidence="7">
    <location>
        <position position="112"/>
    </location>
    <ligand>
        <name>Zn(2+)</name>
        <dbReference type="ChEBI" id="CHEBI:29105"/>
    </ligand>
</feature>
<feature type="binding site" evidence="7">
    <location>
        <position position="58"/>
    </location>
    <ligand>
        <name>Zn(2+)</name>
        <dbReference type="ChEBI" id="CHEBI:29105"/>
    </ligand>
</feature>